<reference evidence="1 2" key="1">
    <citation type="submission" date="2009-01" db="EMBL/GenBank/DDBJ databases">
        <authorList>
            <person name="Fulton L."/>
            <person name="Clifton S."/>
            <person name="Chinwalla A.T."/>
            <person name="Mitreva M."/>
            <person name="Sodergren E."/>
            <person name="Weinstock G."/>
            <person name="Clifton S."/>
            <person name="Dooling D.J."/>
            <person name="Fulton B."/>
            <person name="Minx P."/>
            <person name="Pepin K.H."/>
            <person name="Johnson M."/>
            <person name="Bhonagiri V."/>
            <person name="Nash W.E."/>
            <person name="Mardis E.R."/>
            <person name="Wilson R.K."/>
        </authorList>
    </citation>
    <scope>NUCLEOTIDE SEQUENCE [LARGE SCALE GENOMIC DNA]</scope>
    <source>
        <strain evidence="1 2">NRL30031/H210</strain>
    </source>
</reference>
<organism evidence="1 2">
    <name type="scientific">Neisseria flavescens NRL30031/H210</name>
    <dbReference type="NCBI Taxonomy" id="546264"/>
    <lineage>
        <taxon>Bacteria</taxon>
        <taxon>Pseudomonadati</taxon>
        <taxon>Pseudomonadota</taxon>
        <taxon>Betaproteobacteria</taxon>
        <taxon>Neisseriales</taxon>
        <taxon>Neisseriaceae</taxon>
        <taxon>Neisseria</taxon>
    </lineage>
</organism>
<accession>C0EPJ7</accession>
<sequence length="52" mass="6196">MYSVFRIFSDGLVYVYMENKLLITDMLMQVLCLNRFFKRPKKLVSLELAFVA</sequence>
<dbReference type="AlphaFoldDB" id="C0EPJ7"/>
<comment type="caution">
    <text evidence="1">The sequence shown here is derived from an EMBL/GenBank/DDBJ whole genome shotgun (WGS) entry which is preliminary data.</text>
</comment>
<keyword evidence="2" id="KW-1185">Reference proteome</keyword>
<name>C0EPJ7_NEIFL</name>
<dbReference type="Proteomes" id="UP000004457">
    <property type="component" value="Unassembled WGS sequence"/>
</dbReference>
<evidence type="ECO:0000313" key="2">
    <source>
        <dbReference type="Proteomes" id="UP000004457"/>
    </source>
</evidence>
<evidence type="ECO:0000313" key="1">
    <source>
        <dbReference type="EMBL" id="EEG33031.1"/>
    </source>
</evidence>
<proteinExistence type="predicted"/>
<dbReference type="EMBL" id="ACEN01000090">
    <property type="protein sequence ID" value="EEG33031.1"/>
    <property type="molecule type" value="Genomic_DNA"/>
</dbReference>
<gene>
    <name evidence="1" type="ORF">NEIFLAOT_01887</name>
</gene>
<protein>
    <submittedName>
        <fullName evidence="1">Uncharacterized protein</fullName>
    </submittedName>
</protein>